<dbReference type="AlphaFoldDB" id="A4RZF2"/>
<feature type="domain" description="Serine aminopeptidase S33" evidence="2">
    <location>
        <begin position="87"/>
        <end position="204"/>
    </location>
</feature>
<gene>
    <name evidence="3" type="ORF">OSTLU_5113</name>
</gene>
<organism evidence="3 4">
    <name type="scientific">Ostreococcus lucimarinus (strain CCE9901)</name>
    <dbReference type="NCBI Taxonomy" id="436017"/>
    <lineage>
        <taxon>Eukaryota</taxon>
        <taxon>Viridiplantae</taxon>
        <taxon>Chlorophyta</taxon>
        <taxon>Mamiellophyceae</taxon>
        <taxon>Mamiellales</taxon>
        <taxon>Bathycoccaceae</taxon>
        <taxon>Ostreococcus</taxon>
    </lineage>
</organism>
<feature type="non-terminal residue" evidence="3">
    <location>
        <position position="1"/>
    </location>
</feature>
<protein>
    <recommendedName>
        <fullName evidence="2">Serine aminopeptidase S33 domain-containing protein</fullName>
    </recommendedName>
</protein>
<dbReference type="RefSeq" id="XP_001418319.1">
    <property type="nucleotide sequence ID" value="XM_001418282.1"/>
</dbReference>
<evidence type="ECO:0000313" key="3">
    <source>
        <dbReference type="EMBL" id="ABO96612.1"/>
    </source>
</evidence>
<dbReference type="STRING" id="436017.A4RZF2"/>
<proteinExistence type="predicted"/>
<dbReference type="InterPro" id="IPR022742">
    <property type="entry name" value="Hydrolase_4"/>
</dbReference>
<dbReference type="eggNOG" id="KOG1552">
    <property type="taxonomic scope" value="Eukaryota"/>
</dbReference>
<dbReference type="Pfam" id="PF12146">
    <property type="entry name" value="Hydrolase_4"/>
    <property type="match status" value="1"/>
</dbReference>
<keyword evidence="4" id="KW-1185">Reference proteome</keyword>
<feature type="region of interest" description="Disordered" evidence="1">
    <location>
        <begin position="8"/>
        <end position="34"/>
    </location>
</feature>
<dbReference type="InterPro" id="IPR029058">
    <property type="entry name" value="AB_hydrolase_fold"/>
</dbReference>
<dbReference type="OrthoDB" id="446723at2759"/>
<dbReference type="EMBL" id="CP000586">
    <property type="protein sequence ID" value="ABO96612.1"/>
    <property type="molecule type" value="Genomic_DNA"/>
</dbReference>
<reference evidence="3 4" key="1">
    <citation type="journal article" date="2007" name="Proc. Natl. Acad. Sci. U.S.A.">
        <title>The tiny eukaryote Ostreococcus provides genomic insights into the paradox of plankton speciation.</title>
        <authorList>
            <person name="Palenik B."/>
            <person name="Grimwood J."/>
            <person name="Aerts A."/>
            <person name="Rouze P."/>
            <person name="Salamov A."/>
            <person name="Putnam N."/>
            <person name="Dupont C."/>
            <person name="Jorgensen R."/>
            <person name="Derelle E."/>
            <person name="Rombauts S."/>
            <person name="Zhou K."/>
            <person name="Otillar R."/>
            <person name="Merchant S.S."/>
            <person name="Podell S."/>
            <person name="Gaasterland T."/>
            <person name="Napoli C."/>
            <person name="Gendler K."/>
            <person name="Manuell A."/>
            <person name="Tai V."/>
            <person name="Vallon O."/>
            <person name="Piganeau G."/>
            <person name="Jancek S."/>
            <person name="Heijde M."/>
            <person name="Jabbari K."/>
            <person name="Bowler C."/>
            <person name="Lohr M."/>
            <person name="Robbens S."/>
            <person name="Werner G."/>
            <person name="Dubchak I."/>
            <person name="Pazour G.J."/>
            <person name="Ren Q."/>
            <person name="Paulsen I."/>
            <person name="Delwiche C."/>
            <person name="Schmutz J."/>
            <person name="Rokhsar D."/>
            <person name="Van de Peer Y."/>
            <person name="Moreau H."/>
            <person name="Grigoriev I.V."/>
        </authorList>
    </citation>
    <scope>NUCLEOTIDE SEQUENCE [LARGE SCALE GENOMIC DNA]</scope>
    <source>
        <strain evidence="3 4">CCE9901</strain>
    </source>
</reference>
<evidence type="ECO:0000256" key="1">
    <source>
        <dbReference type="SAM" id="MobiDB-lite"/>
    </source>
</evidence>
<name>A4RZF2_OSTLU</name>
<feature type="non-terminal residue" evidence="3">
    <location>
        <position position="276"/>
    </location>
</feature>
<dbReference type="KEGG" id="olu:OSTLU_5113"/>
<dbReference type="OMA" id="AGHNNCE"/>
<sequence length="276" mass="29985">LARDLAFFPPEPPSYALGEREASDDGDGERAGTSDTFQRVLDDFRVDLVTTARGNEVVAMTCEAPPTRISAASEDDARAMQDGANLTLIYSHGNAVDAGEVAPFARKLSQQLNCRVVTYDYSGYGQSRGEPSVADTYADIDAVVAHVIERFGVSREEIILLGQSIGSGPTCFHAGKRENAGFGAVVLVSPLLSALNVVSSPQAWCTPAKVFRKMDVYKNYQVVKNIQCPILLIHGDQDNVVHVSHGETLWETIRKSAKTNESLLEPYWIRGAGHDD</sequence>
<feature type="compositionally biased region" description="Basic and acidic residues" evidence="1">
    <location>
        <begin position="18"/>
        <end position="32"/>
    </location>
</feature>
<dbReference type="GeneID" id="5002456"/>
<dbReference type="SUPFAM" id="SSF53474">
    <property type="entry name" value="alpha/beta-Hydrolases"/>
    <property type="match status" value="1"/>
</dbReference>
<evidence type="ECO:0000259" key="2">
    <source>
        <dbReference type="Pfam" id="PF12146"/>
    </source>
</evidence>
<dbReference type="Proteomes" id="UP000001568">
    <property type="component" value="Chromosome 6"/>
</dbReference>
<dbReference type="Gene3D" id="3.40.50.1820">
    <property type="entry name" value="alpha/beta hydrolase"/>
    <property type="match status" value="1"/>
</dbReference>
<dbReference type="HOGENOM" id="CLU_029375_5_4_1"/>
<dbReference type="PANTHER" id="PTHR12277">
    <property type="entry name" value="ALPHA/BETA HYDROLASE DOMAIN-CONTAINING PROTEIN"/>
    <property type="match status" value="1"/>
</dbReference>
<evidence type="ECO:0000313" key="4">
    <source>
        <dbReference type="Proteomes" id="UP000001568"/>
    </source>
</evidence>
<dbReference type="PANTHER" id="PTHR12277:SF81">
    <property type="entry name" value="PROTEIN ABHD13"/>
    <property type="match status" value="1"/>
</dbReference>
<accession>A4RZF2</accession>